<feature type="binding site" evidence="9">
    <location>
        <position position="147"/>
    </location>
    <ligand>
        <name>Fe cation</name>
        <dbReference type="ChEBI" id="CHEBI:24875"/>
    </ligand>
</feature>
<gene>
    <name evidence="10" type="ORF">SAMN04488112_10821</name>
</gene>
<keyword evidence="5" id="KW-0805">Transcription regulation</keyword>
<feature type="binding site" evidence="8">
    <location>
        <position position="158"/>
    </location>
    <ligand>
        <name>Zn(2+)</name>
        <dbReference type="ChEBI" id="CHEBI:29105"/>
    </ligand>
</feature>
<dbReference type="STRING" id="1236220.SAMN04488112_10821"/>
<proteinExistence type="inferred from homology"/>
<protein>
    <submittedName>
        <fullName evidence="10">Fur family transcriptional regulator, ferric uptake regulator</fullName>
    </submittedName>
</protein>
<dbReference type="Gene3D" id="3.30.1490.190">
    <property type="match status" value="1"/>
</dbReference>
<comment type="cofactor">
    <cofactor evidence="9">
        <name>Mn(2+)</name>
        <dbReference type="ChEBI" id="CHEBI:29035"/>
    </cofactor>
    <cofactor evidence="9">
        <name>Fe(2+)</name>
        <dbReference type="ChEBI" id="CHEBI:29033"/>
    </cofactor>
    <text evidence="9">Binds 1 Mn(2+) or Fe(2+) ion per subunit.</text>
</comment>
<evidence type="ECO:0000256" key="5">
    <source>
        <dbReference type="ARBA" id="ARBA00023015"/>
    </source>
</evidence>
<evidence type="ECO:0000256" key="3">
    <source>
        <dbReference type="ARBA" id="ARBA00022723"/>
    </source>
</evidence>
<dbReference type="InterPro" id="IPR036388">
    <property type="entry name" value="WH-like_DNA-bd_sf"/>
</dbReference>
<dbReference type="GO" id="GO:0045892">
    <property type="term" value="P:negative regulation of DNA-templated transcription"/>
    <property type="evidence" value="ECO:0007669"/>
    <property type="project" value="TreeGrafter"/>
</dbReference>
<dbReference type="InterPro" id="IPR002481">
    <property type="entry name" value="FUR"/>
</dbReference>
<dbReference type="FunFam" id="1.10.10.10:FF:000051">
    <property type="entry name" value="Fur family transcriptional regulator"/>
    <property type="match status" value="1"/>
</dbReference>
<evidence type="ECO:0000256" key="7">
    <source>
        <dbReference type="ARBA" id="ARBA00023163"/>
    </source>
</evidence>
<evidence type="ECO:0000313" key="10">
    <source>
        <dbReference type="EMBL" id="SDC44074.1"/>
    </source>
</evidence>
<name>A0A1G6LLT3_9BACL</name>
<sequence>MASHIMKKGAQGGVAMEERVKQIKQQLSTHNYKLTPQREATVRVLLENEEDHLSAEDVYLLVKEKAPEIGLATVYRTLELLSDLSIIHKLNFGDGVTRYEFRAEGAEHHHHHLICLNCGAVDEIIDDWLGPIERRVEKEFDFRIIDHRLTFHGICHRCKDQVKDPEKLIGSKVT</sequence>
<reference evidence="10 11" key="1">
    <citation type="submission" date="2016-10" db="EMBL/GenBank/DDBJ databases">
        <authorList>
            <person name="de Groot N.N."/>
        </authorList>
    </citation>
    <scope>NUCLEOTIDE SEQUENCE [LARGE SCALE GENOMIC DNA]</scope>
    <source>
        <strain evidence="10 11">DSM 45514</strain>
    </source>
</reference>
<dbReference type="Gene3D" id="1.10.10.10">
    <property type="entry name" value="Winged helix-like DNA-binding domain superfamily/Winged helix DNA-binding domain"/>
    <property type="match status" value="1"/>
</dbReference>
<dbReference type="EMBL" id="FMZA01000008">
    <property type="protein sequence ID" value="SDC44074.1"/>
    <property type="molecule type" value="Genomic_DNA"/>
</dbReference>
<keyword evidence="7" id="KW-0804">Transcription</keyword>
<feature type="binding site" evidence="8">
    <location>
        <position position="115"/>
    </location>
    <ligand>
        <name>Zn(2+)</name>
        <dbReference type="ChEBI" id="CHEBI:29105"/>
    </ligand>
</feature>
<evidence type="ECO:0000313" key="11">
    <source>
        <dbReference type="Proteomes" id="UP000199387"/>
    </source>
</evidence>
<accession>A0A1G6LLT3</accession>
<evidence type="ECO:0000256" key="9">
    <source>
        <dbReference type="PIRSR" id="PIRSR602481-2"/>
    </source>
</evidence>
<dbReference type="GO" id="GO:0008270">
    <property type="term" value="F:zinc ion binding"/>
    <property type="evidence" value="ECO:0007669"/>
    <property type="project" value="TreeGrafter"/>
</dbReference>
<keyword evidence="6" id="KW-0238">DNA-binding</keyword>
<dbReference type="Pfam" id="PF01475">
    <property type="entry name" value="FUR"/>
    <property type="match status" value="1"/>
</dbReference>
<comment type="similarity">
    <text evidence="1">Belongs to the Fur family.</text>
</comment>
<evidence type="ECO:0000256" key="8">
    <source>
        <dbReference type="PIRSR" id="PIRSR602481-1"/>
    </source>
</evidence>
<dbReference type="AlphaFoldDB" id="A0A1G6LLT3"/>
<dbReference type="GO" id="GO:0003700">
    <property type="term" value="F:DNA-binding transcription factor activity"/>
    <property type="evidence" value="ECO:0007669"/>
    <property type="project" value="InterPro"/>
</dbReference>
<dbReference type="InterPro" id="IPR043135">
    <property type="entry name" value="Fur_C"/>
</dbReference>
<keyword evidence="11" id="KW-1185">Reference proteome</keyword>
<evidence type="ECO:0000256" key="4">
    <source>
        <dbReference type="ARBA" id="ARBA00022833"/>
    </source>
</evidence>
<evidence type="ECO:0000256" key="2">
    <source>
        <dbReference type="ARBA" id="ARBA00022491"/>
    </source>
</evidence>
<feature type="binding site" evidence="8">
    <location>
        <position position="155"/>
    </location>
    <ligand>
        <name>Zn(2+)</name>
        <dbReference type="ChEBI" id="CHEBI:29105"/>
    </ligand>
</feature>
<dbReference type="CDD" id="cd07153">
    <property type="entry name" value="Fur_like"/>
    <property type="match status" value="1"/>
</dbReference>
<evidence type="ECO:0000256" key="1">
    <source>
        <dbReference type="ARBA" id="ARBA00007957"/>
    </source>
</evidence>
<keyword evidence="2" id="KW-0678">Repressor</keyword>
<keyword evidence="9" id="KW-0408">Iron</keyword>
<dbReference type="InterPro" id="IPR036390">
    <property type="entry name" value="WH_DNA-bd_sf"/>
</dbReference>
<organism evidence="10 11">
    <name type="scientific">Melghirimyces thermohalophilus</name>
    <dbReference type="NCBI Taxonomy" id="1236220"/>
    <lineage>
        <taxon>Bacteria</taxon>
        <taxon>Bacillati</taxon>
        <taxon>Bacillota</taxon>
        <taxon>Bacilli</taxon>
        <taxon>Bacillales</taxon>
        <taxon>Thermoactinomycetaceae</taxon>
        <taxon>Melghirimyces</taxon>
    </lineage>
</organism>
<feature type="binding site" evidence="9">
    <location>
        <position position="109"/>
    </location>
    <ligand>
        <name>Fe cation</name>
        <dbReference type="ChEBI" id="CHEBI:24875"/>
    </ligand>
</feature>
<keyword evidence="3 8" id="KW-0479">Metal-binding</keyword>
<dbReference type="Proteomes" id="UP000199387">
    <property type="component" value="Unassembled WGS sequence"/>
</dbReference>
<comment type="cofactor">
    <cofactor evidence="8">
        <name>Zn(2+)</name>
        <dbReference type="ChEBI" id="CHEBI:29105"/>
    </cofactor>
    <text evidence="8">Binds 1 zinc ion per subunit.</text>
</comment>
<dbReference type="PANTHER" id="PTHR33202">
    <property type="entry name" value="ZINC UPTAKE REGULATION PROTEIN"/>
    <property type="match status" value="1"/>
</dbReference>
<dbReference type="GO" id="GO:1900376">
    <property type="term" value="P:regulation of secondary metabolite biosynthetic process"/>
    <property type="evidence" value="ECO:0007669"/>
    <property type="project" value="TreeGrafter"/>
</dbReference>
<keyword evidence="4 8" id="KW-0862">Zinc</keyword>
<evidence type="ECO:0000256" key="6">
    <source>
        <dbReference type="ARBA" id="ARBA00023125"/>
    </source>
</evidence>
<dbReference type="SUPFAM" id="SSF46785">
    <property type="entry name" value="Winged helix' DNA-binding domain"/>
    <property type="match status" value="1"/>
</dbReference>
<feature type="binding site" evidence="8">
    <location>
        <position position="118"/>
    </location>
    <ligand>
        <name>Zn(2+)</name>
        <dbReference type="ChEBI" id="CHEBI:29105"/>
    </ligand>
</feature>
<dbReference type="PANTHER" id="PTHR33202:SF7">
    <property type="entry name" value="FERRIC UPTAKE REGULATION PROTEIN"/>
    <property type="match status" value="1"/>
</dbReference>
<dbReference type="GO" id="GO:0000976">
    <property type="term" value="F:transcription cis-regulatory region binding"/>
    <property type="evidence" value="ECO:0007669"/>
    <property type="project" value="TreeGrafter"/>
</dbReference>